<dbReference type="EMBL" id="CM007653">
    <property type="protein sequence ID" value="ONI18258.1"/>
    <property type="molecule type" value="Genomic_DNA"/>
</dbReference>
<name>A0A251Q3A3_PRUPE</name>
<dbReference type="Gramene" id="ONI18258">
    <property type="protein sequence ID" value="ONI18258"/>
    <property type="gene ID" value="PRUPE_3G205700"/>
</dbReference>
<evidence type="ECO:0000313" key="3">
    <source>
        <dbReference type="Proteomes" id="UP000006882"/>
    </source>
</evidence>
<accession>A0A251Q3A3</accession>
<dbReference type="AlphaFoldDB" id="A0A251Q3A3"/>
<proteinExistence type="predicted"/>
<feature type="region of interest" description="Disordered" evidence="1">
    <location>
        <begin position="90"/>
        <end position="113"/>
    </location>
</feature>
<gene>
    <name evidence="2" type="ORF">PRUPE_3G205700</name>
</gene>
<feature type="region of interest" description="Disordered" evidence="1">
    <location>
        <begin position="136"/>
        <end position="172"/>
    </location>
</feature>
<dbReference type="Proteomes" id="UP000006882">
    <property type="component" value="Chromosome G3"/>
</dbReference>
<reference evidence="2 3" key="1">
    <citation type="journal article" date="2013" name="Nat. Genet.">
        <title>The high-quality draft genome of peach (Prunus persica) identifies unique patterns of genetic diversity, domestication and genome evolution.</title>
        <authorList>
            <consortium name="International Peach Genome Initiative"/>
            <person name="Verde I."/>
            <person name="Abbott A.G."/>
            <person name="Scalabrin S."/>
            <person name="Jung S."/>
            <person name="Shu S."/>
            <person name="Marroni F."/>
            <person name="Zhebentyayeva T."/>
            <person name="Dettori M.T."/>
            <person name="Grimwood J."/>
            <person name="Cattonaro F."/>
            <person name="Zuccolo A."/>
            <person name="Rossini L."/>
            <person name="Jenkins J."/>
            <person name="Vendramin E."/>
            <person name="Meisel L.A."/>
            <person name="Decroocq V."/>
            <person name="Sosinski B."/>
            <person name="Prochnik S."/>
            <person name="Mitros T."/>
            <person name="Policriti A."/>
            <person name="Cipriani G."/>
            <person name="Dondini L."/>
            <person name="Ficklin S."/>
            <person name="Goodstein D.M."/>
            <person name="Xuan P."/>
            <person name="Del Fabbro C."/>
            <person name="Aramini V."/>
            <person name="Copetti D."/>
            <person name="Gonzalez S."/>
            <person name="Horner D.S."/>
            <person name="Falchi R."/>
            <person name="Lucas S."/>
            <person name="Mica E."/>
            <person name="Maldonado J."/>
            <person name="Lazzari B."/>
            <person name="Bielenberg D."/>
            <person name="Pirona R."/>
            <person name="Miculan M."/>
            <person name="Barakat A."/>
            <person name="Testolin R."/>
            <person name="Stella A."/>
            <person name="Tartarini S."/>
            <person name="Tonutti P."/>
            <person name="Arus P."/>
            <person name="Orellana A."/>
            <person name="Wells C."/>
            <person name="Main D."/>
            <person name="Vizzotto G."/>
            <person name="Silva H."/>
            <person name="Salamini F."/>
            <person name="Schmutz J."/>
            <person name="Morgante M."/>
            <person name="Rokhsar D.S."/>
        </authorList>
    </citation>
    <scope>NUCLEOTIDE SEQUENCE [LARGE SCALE GENOMIC DNA]</scope>
    <source>
        <strain evidence="3">cv. Nemared</strain>
    </source>
</reference>
<organism evidence="2 3">
    <name type="scientific">Prunus persica</name>
    <name type="common">Peach</name>
    <name type="synonym">Amygdalus persica</name>
    <dbReference type="NCBI Taxonomy" id="3760"/>
    <lineage>
        <taxon>Eukaryota</taxon>
        <taxon>Viridiplantae</taxon>
        <taxon>Streptophyta</taxon>
        <taxon>Embryophyta</taxon>
        <taxon>Tracheophyta</taxon>
        <taxon>Spermatophyta</taxon>
        <taxon>Magnoliopsida</taxon>
        <taxon>eudicotyledons</taxon>
        <taxon>Gunneridae</taxon>
        <taxon>Pentapetalae</taxon>
        <taxon>rosids</taxon>
        <taxon>fabids</taxon>
        <taxon>Rosales</taxon>
        <taxon>Rosaceae</taxon>
        <taxon>Amygdaloideae</taxon>
        <taxon>Amygdaleae</taxon>
        <taxon>Prunus</taxon>
    </lineage>
</organism>
<sequence length="172" mass="17494">TLKLAIFLVRFFTSITFRQVMTFKAFILLGLLFGSVVLISSTVADETSEDEKKVDEAQEANPVEDARQYCGCCIRFGIYRCGLRCCRRPEPEDQPQEVGDSLETNQPDGYGYGGGGYKGGRGGSYGGGGYGGGGRGGGGYGAGGHGGGGRGSGGYGGGGRGGYGGGGGGGRN</sequence>
<protein>
    <submittedName>
        <fullName evidence="2">Uncharacterized protein</fullName>
    </submittedName>
</protein>
<dbReference type="STRING" id="3760.A0A251Q3A3"/>
<evidence type="ECO:0000313" key="2">
    <source>
        <dbReference type="EMBL" id="ONI18258.1"/>
    </source>
</evidence>
<keyword evidence="3" id="KW-1185">Reference proteome</keyword>
<evidence type="ECO:0000256" key="1">
    <source>
        <dbReference type="SAM" id="MobiDB-lite"/>
    </source>
</evidence>
<feature type="non-terminal residue" evidence="2">
    <location>
        <position position="172"/>
    </location>
</feature>